<evidence type="ECO:0000313" key="3">
    <source>
        <dbReference type="EMBL" id="ORZ26734.1"/>
    </source>
</evidence>
<dbReference type="Pfam" id="PF16787">
    <property type="entry name" value="NDC10_II"/>
    <property type="match status" value="1"/>
</dbReference>
<dbReference type="InterPro" id="IPR031872">
    <property type="entry name" value="NDC10_II"/>
</dbReference>
<dbReference type="Gene3D" id="1.10.443.20">
    <property type="entry name" value="Centromere DNA-binding protein complex CBF3 subunit, domain 2"/>
    <property type="match status" value="1"/>
</dbReference>
<keyword evidence="4" id="KW-1185">Reference proteome</keyword>
<sequence length="585" mass="66773">MRHYTMQVFDRQKVQCSHITHSGRQSGIEEARGKQIIGRSLQLGGQGNHDLDEIEVCSSRCDPQKFAFGMAGFIKKPFHLRRNEVEPSLELQRQVFPFIELAFGEPGTPGYDNWMRVCDGEMTELKDVAMRERPDLVDIENEDCDNEGNEGAKCCVSCTSISNDRKISFLKLLLRLRKVILQDVAAYFSKFPGFKSYVMSHPVFAAPEFLRFRGEMARNLERPDASFSKEISPNFLHALTTVSFQQQEMQTRILTNLEKFTNNYQASFQKLMQSNTAFQDTMLDMMQRYQQQMIDLFEKNSWAKQGYCDSCQCPNCIHWRHFSQSPPIIQQNQIRPMAPTSTHVPAPAYEQGRPWTYQGSSTSPPQPYQFASSSSSRPSPSTSSRQAYYQTHSSIIQTDGQSFHFGPVVQSASTIPATCASRPLNLSHKATDIKEDSDSNFNVSYDLKTATDVWNEQQEFERIKTKDRQQNKKSLFLQANCYKQLNNRKRVAEEVHYRIDRALEEASEKGTALSRDTALQYVLSDLDQIMSANRWSVNQLVNYCRDQAGKRNGKGKDIDRESGSGDGPSTSKAFEDQEAKEEDDC</sequence>
<reference evidence="3 4" key="1">
    <citation type="submission" date="2016-07" db="EMBL/GenBank/DDBJ databases">
        <title>Pervasive Adenine N6-methylation of Active Genes in Fungi.</title>
        <authorList>
            <consortium name="DOE Joint Genome Institute"/>
            <person name="Mondo S.J."/>
            <person name="Dannebaum R.O."/>
            <person name="Kuo R.C."/>
            <person name="Labutti K."/>
            <person name="Haridas S."/>
            <person name="Kuo A."/>
            <person name="Salamov A."/>
            <person name="Ahrendt S.R."/>
            <person name="Lipzen A."/>
            <person name="Sullivan W."/>
            <person name="Andreopoulos W.B."/>
            <person name="Clum A."/>
            <person name="Lindquist E."/>
            <person name="Daum C."/>
            <person name="Ramamoorthy G.K."/>
            <person name="Gryganskyi A."/>
            <person name="Culley D."/>
            <person name="Magnuson J.K."/>
            <person name="James T.Y."/>
            <person name="O'Malley M.A."/>
            <person name="Stajich J.E."/>
            <person name="Spatafora J.W."/>
            <person name="Visel A."/>
            <person name="Grigoriev I.V."/>
        </authorList>
    </citation>
    <scope>NUCLEOTIDE SEQUENCE [LARGE SCALE GENOMIC DNA]</scope>
    <source>
        <strain evidence="3 4">NRRL 3116</strain>
    </source>
</reference>
<feature type="compositionally biased region" description="Acidic residues" evidence="1">
    <location>
        <begin position="576"/>
        <end position="585"/>
    </location>
</feature>
<dbReference type="InParanoid" id="A0A1Y2GY45"/>
<accession>A0A1Y2GY45</accession>
<proteinExistence type="predicted"/>
<feature type="compositionally biased region" description="Basic and acidic residues" evidence="1">
    <location>
        <begin position="554"/>
        <end position="563"/>
    </location>
</feature>
<feature type="region of interest" description="Disordered" evidence="1">
    <location>
        <begin position="338"/>
        <end position="388"/>
    </location>
</feature>
<dbReference type="Proteomes" id="UP000193648">
    <property type="component" value="Unassembled WGS sequence"/>
</dbReference>
<evidence type="ECO:0000313" key="4">
    <source>
        <dbReference type="Proteomes" id="UP000193648"/>
    </source>
</evidence>
<feature type="region of interest" description="Disordered" evidence="1">
    <location>
        <begin position="548"/>
        <end position="585"/>
    </location>
</feature>
<dbReference type="OrthoDB" id="2428960at2759"/>
<feature type="compositionally biased region" description="Low complexity" evidence="1">
    <location>
        <begin position="368"/>
        <end position="384"/>
    </location>
</feature>
<gene>
    <name evidence="3" type="ORF">BCR41DRAFT_204776</name>
</gene>
<dbReference type="GO" id="GO:0003677">
    <property type="term" value="F:DNA binding"/>
    <property type="evidence" value="ECO:0007669"/>
    <property type="project" value="InterPro"/>
</dbReference>
<evidence type="ECO:0000259" key="2">
    <source>
        <dbReference type="Pfam" id="PF16787"/>
    </source>
</evidence>
<dbReference type="RefSeq" id="XP_021884497.1">
    <property type="nucleotide sequence ID" value="XM_022019916.1"/>
</dbReference>
<dbReference type="AlphaFoldDB" id="A0A1Y2GY45"/>
<organism evidence="3 4">
    <name type="scientific">Lobosporangium transversale</name>
    <dbReference type="NCBI Taxonomy" id="64571"/>
    <lineage>
        <taxon>Eukaryota</taxon>
        <taxon>Fungi</taxon>
        <taxon>Fungi incertae sedis</taxon>
        <taxon>Mucoromycota</taxon>
        <taxon>Mortierellomycotina</taxon>
        <taxon>Mortierellomycetes</taxon>
        <taxon>Mortierellales</taxon>
        <taxon>Mortierellaceae</taxon>
        <taxon>Lobosporangium</taxon>
    </lineage>
</organism>
<name>A0A1Y2GY45_9FUNG</name>
<dbReference type="EMBL" id="MCFF01000006">
    <property type="protein sequence ID" value="ORZ26734.1"/>
    <property type="molecule type" value="Genomic_DNA"/>
</dbReference>
<dbReference type="GeneID" id="33561760"/>
<evidence type="ECO:0000256" key="1">
    <source>
        <dbReference type="SAM" id="MobiDB-lite"/>
    </source>
</evidence>
<protein>
    <recommendedName>
        <fullName evidence="2">Ndc10 domain-containing protein</fullName>
    </recommendedName>
</protein>
<feature type="domain" description="Ndc10" evidence="2">
    <location>
        <begin position="1"/>
        <end position="209"/>
    </location>
</feature>
<dbReference type="InterPro" id="IPR038279">
    <property type="entry name" value="Ndc10_dom2_sf"/>
</dbReference>
<comment type="caution">
    <text evidence="3">The sequence shown here is derived from an EMBL/GenBank/DDBJ whole genome shotgun (WGS) entry which is preliminary data.</text>
</comment>